<proteinExistence type="inferred from homology"/>
<dbReference type="InterPro" id="IPR002104">
    <property type="entry name" value="Integrase_catalytic"/>
</dbReference>
<comment type="subcellular location">
    <subcellularLocation>
        <location evidence="1 9">Cytoplasm</location>
    </subcellularLocation>
</comment>
<comment type="subunit">
    <text evidence="9">Forms a cyclic heterotetrameric complex composed of two molecules of XerC and two molecules of XerD.</text>
</comment>
<sequence>MSASRSGAGAVRPHRIAERPGDGAMLDAFDAHLRAQRGLSDHTARAYRGDVRTLLDVLPTGDADGPTVLAELDLTALRSWLAGQSGRGLSRSTLARRAAAARTFTAWATRTGRMAQDPALRLLAPRPDSVVPGVLAVDEADTLLAVARTRADDGEPGHVRDWAALELLYASGVRVSELVGLDLADVDHAQRLVRVLGKGNKERMVPFGVPAGRALAQWVGARAGLVDPAAAATNALFLGDRGRRLGTRQVRGTVHALAAAAGVRDLAPHGVRHSTATHLLEGGSDLRSVQEVLGHASLATTQRYTHISAERLRASFQQAHPRA</sequence>
<accession>A0ABY2DWX9</accession>
<keyword evidence="13" id="KW-1185">Reference proteome</keyword>
<reference evidence="12 13" key="1">
    <citation type="submission" date="2019-03" db="EMBL/GenBank/DDBJ databases">
        <title>Genomic features of bacteria from cold environments.</title>
        <authorList>
            <person name="Shen L."/>
        </authorList>
    </citation>
    <scope>NUCLEOTIDE SEQUENCE [LARGE SCALE GENOMIC DNA]</scope>
    <source>
        <strain evidence="13">T3246-1</strain>
    </source>
</reference>
<evidence type="ECO:0000256" key="1">
    <source>
        <dbReference type="ARBA" id="ARBA00004496"/>
    </source>
</evidence>
<evidence type="ECO:0000256" key="8">
    <source>
        <dbReference type="ARBA" id="ARBA00023306"/>
    </source>
</evidence>
<dbReference type="PANTHER" id="PTHR30349">
    <property type="entry name" value="PHAGE INTEGRASE-RELATED"/>
    <property type="match status" value="1"/>
</dbReference>
<dbReference type="CDD" id="cd00798">
    <property type="entry name" value="INT_XerDC_C"/>
    <property type="match status" value="1"/>
</dbReference>
<dbReference type="PANTHER" id="PTHR30349:SF77">
    <property type="entry name" value="TYROSINE RECOMBINASE XERC"/>
    <property type="match status" value="1"/>
</dbReference>
<dbReference type="InterPro" id="IPR004107">
    <property type="entry name" value="Integrase_SAM-like_N"/>
</dbReference>
<name>A0ABY2DWX9_9MICO</name>
<dbReference type="InterPro" id="IPR010998">
    <property type="entry name" value="Integrase_recombinase_N"/>
</dbReference>
<dbReference type="Pfam" id="PF02899">
    <property type="entry name" value="Phage_int_SAM_1"/>
    <property type="match status" value="1"/>
</dbReference>
<feature type="domain" description="Tyr recombinase" evidence="10">
    <location>
        <begin position="130"/>
        <end position="317"/>
    </location>
</feature>
<evidence type="ECO:0000256" key="3">
    <source>
        <dbReference type="ARBA" id="ARBA00022618"/>
    </source>
</evidence>
<dbReference type="HAMAP" id="MF_01808">
    <property type="entry name" value="Recomb_XerC_XerD"/>
    <property type="match status" value="1"/>
</dbReference>
<protein>
    <recommendedName>
        <fullName evidence="9">Tyrosine recombinase XerC</fullName>
    </recommendedName>
</protein>
<gene>
    <name evidence="9" type="primary">xerC</name>
    <name evidence="12" type="ORF">EXU48_23660</name>
</gene>
<dbReference type="Proteomes" id="UP000504882">
    <property type="component" value="Unassembled WGS sequence"/>
</dbReference>
<comment type="similarity">
    <text evidence="9">Belongs to the 'phage' integrase family. XerC subfamily.</text>
</comment>
<feature type="active site" evidence="9">
    <location>
        <position position="295"/>
    </location>
</feature>
<keyword evidence="2 9" id="KW-0963">Cytoplasm</keyword>
<dbReference type="EMBL" id="SMNA01000019">
    <property type="protein sequence ID" value="TDE88284.1"/>
    <property type="molecule type" value="Genomic_DNA"/>
</dbReference>
<keyword evidence="5 9" id="KW-0229">DNA integration</keyword>
<dbReference type="SUPFAM" id="SSF47823">
    <property type="entry name" value="lambda integrase-like, N-terminal domain"/>
    <property type="match status" value="1"/>
</dbReference>
<keyword evidence="4 9" id="KW-0159">Chromosome partition</keyword>
<evidence type="ECO:0000259" key="10">
    <source>
        <dbReference type="PROSITE" id="PS51898"/>
    </source>
</evidence>
<dbReference type="InterPro" id="IPR050090">
    <property type="entry name" value="Tyrosine_recombinase_XerCD"/>
</dbReference>
<organism evidence="12 13">
    <name type="scientific">Occultella glacieicola</name>
    <dbReference type="NCBI Taxonomy" id="2518684"/>
    <lineage>
        <taxon>Bacteria</taxon>
        <taxon>Bacillati</taxon>
        <taxon>Actinomycetota</taxon>
        <taxon>Actinomycetes</taxon>
        <taxon>Micrococcales</taxon>
        <taxon>Ruaniaceae</taxon>
        <taxon>Occultella</taxon>
    </lineage>
</organism>
<feature type="domain" description="Core-binding (CB)" evidence="11">
    <location>
        <begin position="20"/>
        <end position="109"/>
    </location>
</feature>
<evidence type="ECO:0000256" key="4">
    <source>
        <dbReference type="ARBA" id="ARBA00022829"/>
    </source>
</evidence>
<evidence type="ECO:0000256" key="2">
    <source>
        <dbReference type="ARBA" id="ARBA00022490"/>
    </source>
</evidence>
<dbReference type="Gene3D" id="1.10.443.10">
    <property type="entry name" value="Intergrase catalytic core"/>
    <property type="match status" value="1"/>
</dbReference>
<evidence type="ECO:0000256" key="7">
    <source>
        <dbReference type="ARBA" id="ARBA00023172"/>
    </source>
</evidence>
<dbReference type="SUPFAM" id="SSF56349">
    <property type="entry name" value="DNA breaking-rejoining enzymes"/>
    <property type="match status" value="1"/>
</dbReference>
<dbReference type="PROSITE" id="PS51898">
    <property type="entry name" value="TYR_RECOMBINASE"/>
    <property type="match status" value="1"/>
</dbReference>
<evidence type="ECO:0000256" key="9">
    <source>
        <dbReference type="HAMAP-Rule" id="MF_01808"/>
    </source>
</evidence>
<feature type="active site" evidence="9">
    <location>
        <position position="198"/>
    </location>
</feature>
<evidence type="ECO:0000259" key="11">
    <source>
        <dbReference type="PROSITE" id="PS51900"/>
    </source>
</evidence>
<dbReference type="InterPro" id="IPR023009">
    <property type="entry name" value="Tyrosine_recombinase_XerC/XerD"/>
</dbReference>
<dbReference type="RefSeq" id="WP_133110167.1">
    <property type="nucleotide sequence ID" value="NZ_SMNA01000019.1"/>
</dbReference>
<keyword evidence="8 9" id="KW-0131">Cell cycle</keyword>
<keyword evidence="6 9" id="KW-0238">DNA-binding</keyword>
<keyword evidence="3 9" id="KW-0132">Cell division</keyword>
<dbReference type="Gene3D" id="1.10.150.130">
    <property type="match status" value="1"/>
</dbReference>
<feature type="active site" evidence="9">
    <location>
        <position position="269"/>
    </location>
</feature>
<dbReference type="InterPro" id="IPR044068">
    <property type="entry name" value="CB"/>
</dbReference>
<dbReference type="PROSITE" id="PS51900">
    <property type="entry name" value="CB"/>
    <property type="match status" value="1"/>
</dbReference>
<dbReference type="InterPro" id="IPR011010">
    <property type="entry name" value="DNA_brk_join_enz"/>
</dbReference>
<feature type="active site" description="O-(3'-phospho-DNA)-tyrosine intermediate" evidence="9">
    <location>
        <position position="304"/>
    </location>
</feature>
<feature type="active site" evidence="9">
    <location>
        <position position="174"/>
    </location>
</feature>
<evidence type="ECO:0000313" key="12">
    <source>
        <dbReference type="EMBL" id="TDE88284.1"/>
    </source>
</evidence>
<comment type="function">
    <text evidence="9">Site-specific tyrosine recombinase, which acts by catalyzing the cutting and rejoining of the recombining DNA molecules. The XerC-XerD complex is essential to convert dimers of the bacterial chromosome into monomers to permit their segregation at cell division. It also contributes to the segregational stability of plasmids.</text>
</comment>
<evidence type="ECO:0000256" key="6">
    <source>
        <dbReference type="ARBA" id="ARBA00023125"/>
    </source>
</evidence>
<evidence type="ECO:0000313" key="13">
    <source>
        <dbReference type="Proteomes" id="UP000504882"/>
    </source>
</evidence>
<keyword evidence="7 9" id="KW-0233">DNA recombination</keyword>
<dbReference type="Pfam" id="PF00589">
    <property type="entry name" value="Phage_integrase"/>
    <property type="match status" value="1"/>
</dbReference>
<evidence type="ECO:0000256" key="5">
    <source>
        <dbReference type="ARBA" id="ARBA00022908"/>
    </source>
</evidence>
<dbReference type="InterPro" id="IPR013762">
    <property type="entry name" value="Integrase-like_cat_sf"/>
</dbReference>
<feature type="active site" evidence="9">
    <location>
        <position position="272"/>
    </location>
</feature>
<comment type="caution">
    <text evidence="12">The sequence shown here is derived from an EMBL/GenBank/DDBJ whole genome shotgun (WGS) entry which is preliminary data.</text>
</comment>